<sequence length="68" mass="7706">MTTQPPRASIWLGLAQLILPREYNRIEEIRALRQERKKKQKTEAETKAAAVDNETSGEEDVAVTPAQE</sequence>
<reference evidence="2 3" key="1">
    <citation type="submission" date="2015-01" db="EMBL/GenBank/DDBJ databases">
        <title>The Genome Sequence of Exophiala oligosperma CBS72588.</title>
        <authorList>
            <consortium name="The Broad Institute Genomics Platform"/>
            <person name="Cuomo C."/>
            <person name="de Hoog S."/>
            <person name="Gorbushina A."/>
            <person name="Stielow B."/>
            <person name="Teixiera M."/>
            <person name="Abouelleil A."/>
            <person name="Chapman S.B."/>
            <person name="Priest M."/>
            <person name="Young S.K."/>
            <person name="Wortman J."/>
            <person name="Nusbaum C."/>
            <person name="Birren B."/>
        </authorList>
    </citation>
    <scope>NUCLEOTIDE SEQUENCE [LARGE SCALE GENOMIC DNA]</scope>
    <source>
        <strain evidence="2 3">CBS 72588</strain>
    </source>
</reference>
<dbReference type="RefSeq" id="XP_016260728.1">
    <property type="nucleotide sequence ID" value="XM_016408974.1"/>
</dbReference>
<dbReference type="Proteomes" id="UP000053342">
    <property type="component" value="Unassembled WGS sequence"/>
</dbReference>
<dbReference type="GeneID" id="27359777"/>
<dbReference type="VEuPathDB" id="FungiDB:PV06_07703"/>
<evidence type="ECO:0000313" key="3">
    <source>
        <dbReference type="Proteomes" id="UP000053342"/>
    </source>
</evidence>
<dbReference type="AlphaFoldDB" id="A0A0D2BSV4"/>
<dbReference type="OrthoDB" id="4161793at2759"/>
<organism evidence="2 3">
    <name type="scientific">Exophiala oligosperma</name>
    <dbReference type="NCBI Taxonomy" id="215243"/>
    <lineage>
        <taxon>Eukaryota</taxon>
        <taxon>Fungi</taxon>
        <taxon>Dikarya</taxon>
        <taxon>Ascomycota</taxon>
        <taxon>Pezizomycotina</taxon>
        <taxon>Eurotiomycetes</taxon>
        <taxon>Chaetothyriomycetidae</taxon>
        <taxon>Chaetothyriales</taxon>
        <taxon>Herpotrichiellaceae</taxon>
        <taxon>Exophiala</taxon>
    </lineage>
</organism>
<keyword evidence="3" id="KW-1185">Reference proteome</keyword>
<evidence type="ECO:0000256" key="1">
    <source>
        <dbReference type="SAM" id="MobiDB-lite"/>
    </source>
</evidence>
<gene>
    <name evidence="2" type="ORF">PV06_07703</name>
</gene>
<evidence type="ECO:0000313" key="2">
    <source>
        <dbReference type="EMBL" id="KIW40512.1"/>
    </source>
</evidence>
<dbReference type="HOGENOM" id="CLU_203386_0_0_1"/>
<proteinExistence type="predicted"/>
<accession>A0A0D2BSV4</accession>
<name>A0A0D2BSV4_9EURO</name>
<dbReference type="EMBL" id="KN847338">
    <property type="protein sequence ID" value="KIW40512.1"/>
    <property type="molecule type" value="Genomic_DNA"/>
</dbReference>
<protein>
    <submittedName>
        <fullName evidence="2">Uncharacterized protein</fullName>
    </submittedName>
</protein>
<feature type="region of interest" description="Disordered" evidence="1">
    <location>
        <begin position="34"/>
        <end position="68"/>
    </location>
</feature>